<evidence type="ECO:0000256" key="1">
    <source>
        <dbReference type="SAM" id="Phobius"/>
    </source>
</evidence>
<feature type="transmembrane region" description="Helical" evidence="1">
    <location>
        <begin position="30"/>
        <end position="48"/>
    </location>
</feature>
<keyword evidence="3" id="KW-1185">Reference proteome</keyword>
<reference evidence="2 3" key="1">
    <citation type="submission" date="2024-06" db="EMBL/GenBank/DDBJ databases">
        <title>A chromosome level genome sequence of Diviner's sage (Salvia divinorum).</title>
        <authorList>
            <person name="Ford S.A."/>
            <person name="Ro D.-K."/>
            <person name="Ness R.W."/>
            <person name="Phillips M.A."/>
        </authorList>
    </citation>
    <scope>NUCLEOTIDE SEQUENCE [LARGE SCALE GENOMIC DNA]</scope>
    <source>
        <strain evidence="2">SAF-2024a</strain>
        <tissue evidence="2">Leaf</tissue>
    </source>
</reference>
<proteinExistence type="predicted"/>
<evidence type="ECO:0000313" key="2">
    <source>
        <dbReference type="EMBL" id="KAL1549177.1"/>
    </source>
</evidence>
<keyword evidence="1" id="KW-1133">Transmembrane helix</keyword>
<organism evidence="2 3">
    <name type="scientific">Salvia divinorum</name>
    <name type="common">Maria pastora</name>
    <name type="synonym">Diviner's sage</name>
    <dbReference type="NCBI Taxonomy" id="28513"/>
    <lineage>
        <taxon>Eukaryota</taxon>
        <taxon>Viridiplantae</taxon>
        <taxon>Streptophyta</taxon>
        <taxon>Embryophyta</taxon>
        <taxon>Tracheophyta</taxon>
        <taxon>Spermatophyta</taxon>
        <taxon>Magnoliopsida</taxon>
        <taxon>eudicotyledons</taxon>
        <taxon>Gunneridae</taxon>
        <taxon>Pentapetalae</taxon>
        <taxon>asterids</taxon>
        <taxon>lamiids</taxon>
        <taxon>Lamiales</taxon>
        <taxon>Lamiaceae</taxon>
        <taxon>Nepetoideae</taxon>
        <taxon>Mentheae</taxon>
        <taxon>Salviinae</taxon>
        <taxon>Salvia</taxon>
        <taxon>Salvia subgen. Calosphace</taxon>
    </lineage>
</organism>
<keyword evidence="1" id="KW-0812">Transmembrane</keyword>
<accession>A0ABD1GYE2</accession>
<dbReference type="Proteomes" id="UP001567538">
    <property type="component" value="Unassembled WGS sequence"/>
</dbReference>
<dbReference type="EMBL" id="JBEAFC010000007">
    <property type="protein sequence ID" value="KAL1549177.1"/>
    <property type="molecule type" value="Genomic_DNA"/>
</dbReference>
<keyword evidence="1" id="KW-0472">Membrane</keyword>
<protein>
    <submittedName>
        <fullName evidence="2">Copper transporter 4-like</fullName>
    </submittedName>
</protein>
<comment type="caution">
    <text evidence="2">The sequence shown here is derived from an EMBL/GenBank/DDBJ whole genome shotgun (WGS) entry which is preliminary data.</text>
</comment>
<name>A0ABD1GYE2_SALDI</name>
<gene>
    <name evidence="2" type="ORF">AAHA92_17311</name>
</gene>
<sequence length="130" mass="14701">MESSSFSSFWNWYLMRLLPGWPHYQSPYDYGFSLLLVFLLTFTAEFCSNYPVSRRSDPRVAALGGAALRALQMFMTYLAIIAIMATDFVFFAAAVAGHAAGNFVASLYQYHIEEVESALYDCSCGNYYNM</sequence>
<evidence type="ECO:0000313" key="3">
    <source>
        <dbReference type="Proteomes" id="UP001567538"/>
    </source>
</evidence>
<dbReference type="AlphaFoldDB" id="A0ABD1GYE2"/>